<dbReference type="InterPro" id="IPR050377">
    <property type="entry name" value="Radical_SAM_PqqE_MftC-like"/>
</dbReference>
<evidence type="ECO:0000256" key="5">
    <source>
        <dbReference type="ARBA" id="ARBA00023014"/>
    </source>
</evidence>
<dbReference type="SFLD" id="SFLDG01067">
    <property type="entry name" value="SPASM/twitch_domain_containing"/>
    <property type="match status" value="1"/>
</dbReference>
<evidence type="ECO:0000256" key="3">
    <source>
        <dbReference type="ARBA" id="ARBA00022723"/>
    </source>
</evidence>
<dbReference type="RefSeq" id="WP_323577279.1">
    <property type="nucleotide sequence ID" value="NZ_JAYGJQ010000002.1"/>
</dbReference>
<keyword evidence="2" id="KW-0949">S-adenosyl-L-methionine</keyword>
<comment type="cofactor">
    <cofactor evidence="1">
        <name>[4Fe-4S] cluster</name>
        <dbReference type="ChEBI" id="CHEBI:49883"/>
    </cofactor>
</comment>
<keyword evidence="3" id="KW-0479">Metal-binding</keyword>
<dbReference type="EMBL" id="JAYGJQ010000002">
    <property type="protein sequence ID" value="MEA9357322.1"/>
    <property type="molecule type" value="Genomic_DNA"/>
</dbReference>
<keyword evidence="5" id="KW-0411">Iron-sulfur</keyword>
<feature type="domain" description="Radical SAM core" evidence="6">
    <location>
        <begin position="112"/>
        <end position="361"/>
    </location>
</feature>
<comment type="caution">
    <text evidence="7">The sequence shown here is derived from an EMBL/GenBank/DDBJ whole genome shotgun (WGS) entry which is preliminary data.</text>
</comment>
<evidence type="ECO:0000256" key="4">
    <source>
        <dbReference type="ARBA" id="ARBA00023004"/>
    </source>
</evidence>
<dbReference type="PANTHER" id="PTHR11228">
    <property type="entry name" value="RADICAL SAM DOMAIN PROTEIN"/>
    <property type="match status" value="1"/>
</dbReference>
<evidence type="ECO:0000259" key="6">
    <source>
        <dbReference type="PROSITE" id="PS51918"/>
    </source>
</evidence>
<evidence type="ECO:0000313" key="7">
    <source>
        <dbReference type="EMBL" id="MEA9357322.1"/>
    </source>
</evidence>
<dbReference type="SFLD" id="SFLDS00029">
    <property type="entry name" value="Radical_SAM"/>
    <property type="match status" value="1"/>
</dbReference>
<dbReference type="InterPro" id="IPR013785">
    <property type="entry name" value="Aldolase_TIM"/>
</dbReference>
<organism evidence="7 8">
    <name type="scientific">Bacteriovorax antarcticus</name>
    <dbReference type="NCBI Taxonomy" id="3088717"/>
    <lineage>
        <taxon>Bacteria</taxon>
        <taxon>Pseudomonadati</taxon>
        <taxon>Bdellovibrionota</taxon>
        <taxon>Bacteriovoracia</taxon>
        <taxon>Bacteriovoracales</taxon>
        <taxon>Bacteriovoracaceae</taxon>
        <taxon>Bacteriovorax</taxon>
    </lineage>
</organism>
<gene>
    <name evidence="7" type="ORF">SHI21_13940</name>
</gene>
<reference evidence="7 8" key="1">
    <citation type="submission" date="2023-11" db="EMBL/GenBank/DDBJ databases">
        <title>A Novel Polar Bacteriovorax (B. antarcticus) Isolated from the Biocrust in Antarctica.</title>
        <authorList>
            <person name="Mun W."/>
            <person name="Choi S.Y."/>
            <person name="Mitchell R.J."/>
        </authorList>
    </citation>
    <scope>NUCLEOTIDE SEQUENCE [LARGE SCALE GENOMIC DNA]</scope>
    <source>
        <strain evidence="7 8">PP10</strain>
    </source>
</reference>
<dbReference type="PANTHER" id="PTHR11228:SF7">
    <property type="entry name" value="PQQA PEPTIDE CYCLASE"/>
    <property type="match status" value="1"/>
</dbReference>
<dbReference type="InterPro" id="IPR058240">
    <property type="entry name" value="rSAM_sf"/>
</dbReference>
<keyword evidence="8" id="KW-1185">Reference proteome</keyword>
<keyword evidence="4" id="KW-0408">Iron</keyword>
<dbReference type="Pfam" id="PF04055">
    <property type="entry name" value="Radical_SAM"/>
    <property type="match status" value="1"/>
</dbReference>
<protein>
    <submittedName>
        <fullName evidence="7">Twitch domain-containing radical SAM protein</fullName>
    </submittedName>
</protein>
<dbReference type="Proteomes" id="UP001302274">
    <property type="component" value="Unassembled WGS sequence"/>
</dbReference>
<evidence type="ECO:0000313" key="8">
    <source>
        <dbReference type="Proteomes" id="UP001302274"/>
    </source>
</evidence>
<dbReference type="Pfam" id="PF13186">
    <property type="entry name" value="SPASM"/>
    <property type="match status" value="1"/>
</dbReference>
<dbReference type="CDD" id="cd01335">
    <property type="entry name" value="Radical_SAM"/>
    <property type="match status" value="1"/>
</dbReference>
<evidence type="ECO:0000256" key="2">
    <source>
        <dbReference type="ARBA" id="ARBA00022691"/>
    </source>
</evidence>
<sequence length="393" mass="45352">MIKPNNTFCPVPWKELSATPSGSVRLCCSSLQDANISKYEDGSVAKLTDDLQLAWNTNFFQEVRKKMLANEHVRACENCYRQDNAGIKSAKTAWLEKYPDLSNEDLASTIKIDQVELLDLRLGNICNLRCRMCDPYSSSAWMKEWRDLGELVPQPDDKTWSRLEKNEWPQDPRVWEQLKRVVPKLRTVRLTGGEPFLVTANKEFLKYCIQSGHASHIELNYSTNGTVWDNDLPELWKHFEQVNLRVSVDGLYEVNDYIRTPSRFEQILRNIDKMQELASHAPVKVIIGCTVQIYNIFQIPSFIEFFRNKNLFINLDFVQDPSYLALNVLPKNLAEKAQQILQKEIAYPGVSALVNLLDSSKTSQWNQFIAYTKKLDQLRNQNISKIVPELGLE</sequence>
<proteinExistence type="predicted"/>
<name>A0ABU5VW92_9BACT</name>
<accession>A0ABU5VW92</accession>
<dbReference type="InterPro" id="IPR007197">
    <property type="entry name" value="rSAM"/>
</dbReference>
<dbReference type="InterPro" id="IPR023885">
    <property type="entry name" value="4Fe4S-binding_SPASM_dom"/>
</dbReference>
<dbReference type="PROSITE" id="PS51918">
    <property type="entry name" value="RADICAL_SAM"/>
    <property type="match status" value="1"/>
</dbReference>
<dbReference type="CDD" id="cd21109">
    <property type="entry name" value="SPASM"/>
    <property type="match status" value="1"/>
</dbReference>
<evidence type="ECO:0000256" key="1">
    <source>
        <dbReference type="ARBA" id="ARBA00001966"/>
    </source>
</evidence>
<dbReference type="SUPFAM" id="SSF102114">
    <property type="entry name" value="Radical SAM enzymes"/>
    <property type="match status" value="1"/>
</dbReference>
<dbReference type="NCBIfam" id="NF033640">
    <property type="entry name" value="N_Twi_rSAM"/>
    <property type="match status" value="1"/>
</dbReference>
<dbReference type="Gene3D" id="3.20.20.70">
    <property type="entry name" value="Aldolase class I"/>
    <property type="match status" value="2"/>
</dbReference>